<organism evidence="2 3">
    <name type="scientific">Talaromyces marneffei (strain ATCC 18224 / CBS 334.59 / QM 7333)</name>
    <name type="common">Penicillium marneffei</name>
    <dbReference type="NCBI Taxonomy" id="441960"/>
    <lineage>
        <taxon>Eukaryota</taxon>
        <taxon>Fungi</taxon>
        <taxon>Dikarya</taxon>
        <taxon>Ascomycota</taxon>
        <taxon>Pezizomycotina</taxon>
        <taxon>Eurotiomycetes</taxon>
        <taxon>Eurotiomycetidae</taxon>
        <taxon>Eurotiales</taxon>
        <taxon>Trichocomaceae</taxon>
        <taxon>Talaromyces</taxon>
        <taxon>Talaromyces sect. Talaromyces</taxon>
    </lineage>
</organism>
<evidence type="ECO:0000313" key="2">
    <source>
        <dbReference type="EMBL" id="EEA25509.1"/>
    </source>
</evidence>
<dbReference type="PhylomeDB" id="B6QBU9"/>
<dbReference type="EMBL" id="DS995900">
    <property type="protein sequence ID" value="EEA25509.1"/>
    <property type="molecule type" value="Genomic_DNA"/>
</dbReference>
<dbReference type="VEuPathDB" id="FungiDB:PMAA_066150"/>
<evidence type="ECO:0000313" key="3">
    <source>
        <dbReference type="Proteomes" id="UP000001294"/>
    </source>
</evidence>
<accession>B6QBU9</accession>
<gene>
    <name evidence="2" type="ORF">PMAA_066150</name>
</gene>
<evidence type="ECO:0000256" key="1">
    <source>
        <dbReference type="SAM" id="SignalP"/>
    </source>
</evidence>
<dbReference type="HOGENOM" id="CLU_2110589_0_0_1"/>
<keyword evidence="3" id="KW-1185">Reference proteome</keyword>
<name>B6QBU9_TALMQ</name>
<dbReference type="OrthoDB" id="4523014at2759"/>
<reference evidence="3" key="1">
    <citation type="journal article" date="2015" name="Genome Announc.">
        <title>Genome sequence of the AIDS-associated pathogen Penicillium marneffei (ATCC18224) and its near taxonomic relative Talaromyces stipitatus (ATCC10500).</title>
        <authorList>
            <person name="Nierman W.C."/>
            <person name="Fedorova-Abrams N.D."/>
            <person name="Andrianopoulos A."/>
        </authorList>
    </citation>
    <scope>NUCLEOTIDE SEQUENCE [LARGE SCALE GENOMIC DNA]</scope>
    <source>
        <strain evidence="3">ATCC 18224 / CBS 334.59 / QM 7333</strain>
    </source>
</reference>
<keyword evidence="1" id="KW-0732">Signal</keyword>
<dbReference type="Proteomes" id="UP000001294">
    <property type="component" value="Unassembled WGS sequence"/>
</dbReference>
<feature type="chain" id="PRO_5002845413" evidence="1">
    <location>
        <begin position="24"/>
        <end position="133"/>
    </location>
</feature>
<protein>
    <submittedName>
        <fullName evidence="2">Uncharacterized protein</fullName>
    </submittedName>
</protein>
<sequence>MDFSPILFTALTLLSSCTLTALATPAEGLSTSPIEDGPLPNIVLFAMAEIKDDANPVDQHNATATPSALSSAVTRGAGSCVDVNSTQMDFARVVDAGVLEEVVSVNASKYLFSVTVVCSKGWDEVSGFVGGVL</sequence>
<feature type="signal peptide" evidence="1">
    <location>
        <begin position="1"/>
        <end position="23"/>
    </location>
</feature>
<proteinExistence type="predicted"/>
<dbReference type="AlphaFoldDB" id="B6QBU9"/>